<name>A0ABY5V865_9BACT</name>
<evidence type="ECO:0000313" key="5">
    <source>
        <dbReference type="Proteomes" id="UP001058267"/>
    </source>
</evidence>
<dbReference type="Pfam" id="PF20736">
    <property type="entry name" value="Glyco_hydro127M"/>
    <property type="match status" value="1"/>
</dbReference>
<feature type="domain" description="Non-reducing end beta-L-arabinofuranosidase-like GH127 catalytic" evidence="2">
    <location>
        <begin position="85"/>
        <end position="410"/>
    </location>
</feature>
<keyword evidence="4" id="KW-0378">Hydrolase</keyword>
<dbReference type="PANTHER" id="PTHR31151:SF0">
    <property type="entry name" value="PROLINE-TRNA LIGASE (DUF1680)"/>
    <property type="match status" value="1"/>
</dbReference>
<dbReference type="GO" id="GO:0016787">
    <property type="term" value="F:hydrolase activity"/>
    <property type="evidence" value="ECO:0007669"/>
    <property type="project" value="UniProtKB-KW"/>
</dbReference>
<keyword evidence="5" id="KW-1185">Reference proteome</keyword>
<proteinExistence type="predicted"/>
<dbReference type="InterPro" id="IPR008928">
    <property type="entry name" value="6-hairpin_glycosidase_sf"/>
</dbReference>
<reference evidence="4" key="1">
    <citation type="journal article" date="2022" name="Cell">
        <title>Design, construction, and in vivo augmentation of a complex gut microbiome.</title>
        <authorList>
            <person name="Cheng A.G."/>
            <person name="Ho P.Y."/>
            <person name="Aranda-Diaz A."/>
            <person name="Jain S."/>
            <person name="Yu F.B."/>
            <person name="Meng X."/>
            <person name="Wang M."/>
            <person name="Iakiviak M."/>
            <person name="Nagashima K."/>
            <person name="Zhao A."/>
            <person name="Murugkar P."/>
            <person name="Patil A."/>
            <person name="Atabakhsh K."/>
            <person name="Weakley A."/>
            <person name="Yan J."/>
            <person name="Brumbaugh A.R."/>
            <person name="Higginbottom S."/>
            <person name="Dimas A."/>
            <person name="Shiver A.L."/>
            <person name="Deutschbauer A."/>
            <person name="Neff N."/>
            <person name="Sonnenburg J.L."/>
            <person name="Huang K.C."/>
            <person name="Fischbach M.A."/>
        </authorList>
    </citation>
    <scope>NUCLEOTIDE SEQUENCE</scope>
    <source>
        <strain evidence="4">JC50</strain>
    </source>
</reference>
<evidence type="ECO:0000313" key="4">
    <source>
        <dbReference type="EMBL" id="UWN65792.1"/>
    </source>
</evidence>
<feature type="domain" description="Non-reducing end beta-L-arabinofuranosidase-like GH127 middle" evidence="3">
    <location>
        <begin position="425"/>
        <end position="522"/>
    </location>
</feature>
<organism evidence="4 5">
    <name type="scientific">Alistipes senegalensis JC50</name>
    <dbReference type="NCBI Taxonomy" id="1033732"/>
    <lineage>
        <taxon>Bacteria</taxon>
        <taxon>Pseudomonadati</taxon>
        <taxon>Bacteroidota</taxon>
        <taxon>Bacteroidia</taxon>
        <taxon>Bacteroidales</taxon>
        <taxon>Rikenellaceae</taxon>
        <taxon>Alistipes</taxon>
    </lineage>
</organism>
<evidence type="ECO:0000259" key="2">
    <source>
        <dbReference type="Pfam" id="PF07944"/>
    </source>
</evidence>
<evidence type="ECO:0000259" key="3">
    <source>
        <dbReference type="Pfam" id="PF20736"/>
    </source>
</evidence>
<dbReference type="Pfam" id="PF07944">
    <property type="entry name" value="Beta-AFase-like_GH127_cat"/>
    <property type="match status" value="1"/>
</dbReference>
<evidence type="ECO:0000256" key="1">
    <source>
        <dbReference type="SAM" id="SignalP"/>
    </source>
</evidence>
<dbReference type="InterPro" id="IPR012878">
    <property type="entry name" value="Beta-AFase-like_GH127_cat"/>
</dbReference>
<dbReference type="PANTHER" id="PTHR31151">
    <property type="entry name" value="PROLINE-TRNA LIGASE (DUF1680)"/>
    <property type="match status" value="1"/>
</dbReference>
<dbReference type="Proteomes" id="UP001058267">
    <property type="component" value="Chromosome"/>
</dbReference>
<dbReference type="InterPro" id="IPR049046">
    <property type="entry name" value="Beta-AFase-like_GH127_middle"/>
</dbReference>
<feature type="signal peptide" evidence="1">
    <location>
        <begin position="1"/>
        <end position="21"/>
    </location>
</feature>
<gene>
    <name evidence="4" type="ORF">NQ519_02835</name>
</gene>
<dbReference type="RefSeq" id="WP_026076297.1">
    <property type="nucleotide sequence ID" value="NZ_CP102252.1"/>
</dbReference>
<accession>A0ABY5V865</accession>
<protein>
    <submittedName>
        <fullName evidence="4">Glycoside hydrolase family 127 protein</fullName>
    </submittedName>
</protein>
<sequence>MKPIRLIFALCSLAVAAAVSAQPDTRFNRAPLQPRPYAELPIGAVKPAGWLNEQLVRMRDGMTGHLDSLYPQVMGPRNGWLGGDGDVWERGPYWIDGLLPLAYILEDRRLIAKVQPWIEWALASQTADGNFGPVTDRPAEPGLQRDKARDWWPRMVVLKVLQQYHSATGDPRVLDFMGRYFRYQLAQLPRTPLDNWTKWGRVRGGDNLAVVYWLYNLTGEKFLLELGELIHKQTFDWTGTFLHGDHLSRPYSLHCVDLGQGFKEPVVYWQQSGDSRHIEAVGRAVEKMRHTIGLPTGLWAGDEKLRFGDPTLGSELCTAVEMMFSLEQILQITGGREWGDYLERVAYNALPTQTTDAQDARQYYQQVNQVEVTRKVRPFSTPHEDTDIVFGLYTGYPCCTSNLHQGWPKLVQNLWYATRDGGLAALVYAPSKVETTVGGRSVVIEERTDYPFRERIAFCVTLPGAGKRATAAFPLHLRIPGWCAEPEITLNGEKVAFRSAGEGIVVVEREWRSGDCLNLTFPAQVAVSRWYNEAAVVERGPLVYALRMNEKWERHAMEPEKQTLYGPYYYEVTSDSPWNYCLPKANVRPEKVAESFVVEDAGEMAPYPWTPDGSPVKIRTQAHRIGDWTLHGGSAGPIAFVSSQQMYMTPEAEWIELIPYGCTTLRVTEFPVR</sequence>
<dbReference type="EMBL" id="CP102252">
    <property type="protein sequence ID" value="UWN65792.1"/>
    <property type="molecule type" value="Genomic_DNA"/>
</dbReference>
<feature type="chain" id="PRO_5047272935" evidence="1">
    <location>
        <begin position="22"/>
        <end position="673"/>
    </location>
</feature>
<dbReference type="SUPFAM" id="SSF48208">
    <property type="entry name" value="Six-hairpin glycosidases"/>
    <property type="match status" value="1"/>
</dbReference>
<keyword evidence="1" id="KW-0732">Signal</keyword>